<evidence type="ECO:0008006" key="4">
    <source>
        <dbReference type="Google" id="ProtNLM"/>
    </source>
</evidence>
<sequence length="185" mass="21878">MKIALSLLVLHIFLTTPTLQYSSSYSCRQLKIQQFRYRIRGQYKNILQEKQGAFISNKDQIYFAGDQFNKNPFRSEIYYVDGGRGYTIQEIGKYMIIDLLQTYEINRIILWVYDRDLSLRTFDLKVYIKGPGEIEQLIYQNNLATTIIKIKFSDAFVKQILIYNSNGSSVNQYLHLFNLQAYYKL</sequence>
<proteinExistence type="predicted"/>
<dbReference type="Proteomes" id="UP000688137">
    <property type="component" value="Unassembled WGS sequence"/>
</dbReference>
<feature type="signal peptide" evidence="1">
    <location>
        <begin position="1"/>
        <end position="20"/>
    </location>
</feature>
<dbReference type="AlphaFoldDB" id="A0A8S1K9L6"/>
<keyword evidence="1" id="KW-0732">Signal</keyword>
<evidence type="ECO:0000313" key="3">
    <source>
        <dbReference type="Proteomes" id="UP000688137"/>
    </source>
</evidence>
<dbReference type="EMBL" id="CAJJDM010000012">
    <property type="protein sequence ID" value="CAD8050395.1"/>
    <property type="molecule type" value="Genomic_DNA"/>
</dbReference>
<protein>
    <recommendedName>
        <fullName evidence="4">Transmembrane protein</fullName>
    </recommendedName>
</protein>
<evidence type="ECO:0000313" key="2">
    <source>
        <dbReference type="EMBL" id="CAD8050395.1"/>
    </source>
</evidence>
<gene>
    <name evidence="2" type="ORF">PPRIM_AZ9-3.1.T0170028</name>
</gene>
<reference evidence="2" key="1">
    <citation type="submission" date="2021-01" db="EMBL/GenBank/DDBJ databases">
        <authorList>
            <consortium name="Genoscope - CEA"/>
            <person name="William W."/>
        </authorList>
    </citation>
    <scope>NUCLEOTIDE SEQUENCE</scope>
</reference>
<evidence type="ECO:0000256" key="1">
    <source>
        <dbReference type="SAM" id="SignalP"/>
    </source>
</evidence>
<name>A0A8S1K9L6_PARPR</name>
<dbReference type="PROSITE" id="PS51257">
    <property type="entry name" value="PROKAR_LIPOPROTEIN"/>
    <property type="match status" value="1"/>
</dbReference>
<accession>A0A8S1K9L6</accession>
<keyword evidence="3" id="KW-1185">Reference proteome</keyword>
<feature type="chain" id="PRO_5035739345" description="Transmembrane protein" evidence="1">
    <location>
        <begin position="21"/>
        <end position="185"/>
    </location>
</feature>
<organism evidence="2 3">
    <name type="scientific">Paramecium primaurelia</name>
    <dbReference type="NCBI Taxonomy" id="5886"/>
    <lineage>
        <taxon>Eukaryota</taxon>
        <taxon>Sar</taxon>
        <taxon>Alveolata</taxon>
        <taxon>Ciliophora</taxon>
        <taxon>Intramacronucleata</taxon>
        <taxon>Oligohymenophorea</taxon>
        <taxon>Peniculida</taxon>
        <taxon>Parameciidae</taxon>
        <taxon>Paramecium</taxon>
    </lineage>
</organism>
<comment type="caution">
    <text evidence="2">The sequence shown here is derived from an EMBL/GenBank/DDBJ whole genome shotgun (WGS) entry which is preliminary data.</text>
</comment>